<gene>
    <name evidence="2" type="ORF">C8A05DRAFT_37558</name>
</gene>
<feature type="compositionally biased region" description="Basic and acidic residues" evidence="1">
    <location>
        <begin position="330"/>
        <end position="347"/>
    </location>
</feature>
<reference evidence="2" key="1">
    <citation type="journal article" date="2023" name="Mol. Phylogenet. Evol.">
        <title>Genome-scale phylogeny and comparative genomics of the fungal order Sordariales.</title>
        <authorList>
            <person name="Hensen N."/>
            <person name="Bonometti L."/>
            <person name="Westerberg I."/>
            <person name="Brannstrom I.O."/>
            <person name="Guillou S."/>
            <person name="Cros-Aarteil S."/>
            <person name="Calhoun S."/>
            <person name="Haridas S."/>
            <person name="Kuo A."/>
            <person name="Mondo S."/>
            <person name="Pangilinan J."/>
            <person name="Riley R."/>
            <person name="LaButti K."/>
            <person name="Andreopoulos B."/>
            <person name="Lipzen A."/>
            <person name="Chen C."/>
            <person name="Yan M."/>
            <person name="Daum C."/>
            <person name="Ng V."/>
            <person name="Clum A."/>
            <person name="Steindorff A."/>
            <person name="Ohm R.A."/>
            <person name="Martin F."/>
            <person name="Silar P."/>
            <person name="Natvig D.O."/>
            <person name="Lalanne C."/>
            <person name="Gautier V."/>
            <person name="Ament-Velasquez S.L."/>
            <person name="Kruys A."/>
            <person name="Hutchinson M.I."/>
            <person name="Powell A.J."/>
            <person name="Barry K."/>
            <person name="Miller A.N."/>
            <person name="Grigoriev I.V."/>
            <person name="Debuchy R."/>
            <person name="Gladieux P."/>
            <person name="Hiltunen Thoren M."/>
            <person name="Johannesson H."/>
        </authorList>
    </citation>
    <scope>NUCLEOTIDE SEQUENCE</scope>
    <source>
        <strain evidence="2">CBS 103.79</strain>
    </source>
</reference>
<feature type="compositionally biased region" description="Acidic residues" evidence="1">
    <location>
        <begin position="301"/>
        <end position="312"/>
    </location>
</feature>
<sequence length="687" mass="75618">MEKKGTRVSALRAPPGFEHLTTSQMPGAGDGSAATANEEIRSSITPSPSRGAIHGIFPFPAPRELPEFAIESSSGSGSASASSSDSAPGSANWSVLPEVSSEFSDPEKMEATNAYFFNHHHDQVVALMNRKFQDLLDYDKTKNRKILHVDWIAGNPNDPIKKEAAASAAHGGMSAEERRLSESVARSVMRITHGVSQWDKSAVWNKALFYGDWLTDHRSLRQHFVEIQVKRISGADDELLQKCGISPEYVWLSLHNENAPAVTPIIVPPIFVQPLPSQGPRRELPNPHAPARQPVCRPIPEDEEGPEVEEVEYAAPAATSSLEVPTCSADKGKGKADKPRDQARPAHPDAPIIVSSESVQTPQQRTPLPDMSDLSLGQQDGPAPEDPAAADPSTGPSMPRTGIPRTQPLPATGSFNSLEASQAEQAEQAAQAEYPEHPGSLNESEDDEGTIYLPDGADPFARLAPAHETPILSAADLHRHREEFDRSARAKREELADIYAFLQDPAFVERKNKSFIYTVRVVAVPDRGNVVNDFMGPRIEDRYGTHVAQGGWIVPPLKERIKWRDDHKRAYRNKGAKEGRYEGLPRPQIQNAMPMKFDWTGEVEPRYFGPAAPVWREPCDPCLEDIYWMVWQLLGGKQFLGFRVGGGFGRHRRDPAGDQPILAQCPFKSPSTEALYHAASYPRGKEQ</sequence>
<dbReference type="EMBL" id="MU855871">
    <property type="protein sequence ID" value="KAK3898842.1"/>
    <property type="molecule type" value="Genomic_DNA"/>
</dbReference>
<protein>
    <submittedName>
        <fullName evidence="2">Uncharacterized protein</fullName>
    </submittedName>
</protein>
<feature type="compositionally biased region" description="Polar residues" evidence="1">
    <location>
        <begin position="355"/>
        <end position="366"/>
    </location>
</feature>
<dbReference type="AlphaFoldDB" id="A0AAN6MEN0"/>
<evidence type="ECO:0000256" key="1">
    <source>
        <dbReference type="SAM" id="MobiDB-lite"/>
    </source>
</evidence>
<feature type="region of interest" description="Disordered" evidence="1">
    <location>
        <begin position="277"/>
        <end position="450"/>
    </location>
</feature>
<keyword evidence="3" id="KW-1185">Reference proteome</keyword>
<feature type="compositionally biased region" description="Low complexity" evidence="1">
    <location>
        <begin position="72"/>
        <end position="91"/>
    </location>
</feature>
<organism evidence="2 3">
    <name type="scientific">Staphylotrichum tortipilum</name>
    <dbReference type="NCBI Taxonomy" id="2831512"/>
    <lineage>
        <taxon>Eukaryota</taxon>
        <taxon>Fungi</taxon>
        <taxon>Dikarya</taxon>
        <taxon>Ascomycota</taxon>
        <taxon>Pezizomycotina</taxon>
        <taxon>Sordariomycetes</taxon>
        <taxon>Sordariomycetidae</taxon>
        <taxon>Sordariales</taxon>
        <taxon>Chaetomiaceae</taxon>
        <taxon>Staphylotrichum</taxon>
    </lineage>
</organism>
<accession>A0AAN6MEN0</accession>
<evidence type="ECO:0000313" key="2">
    <source>
        <dbReference type="EMBL" id="KAK3898842.1"/>
    </source>
</evidence>
<feature type="region of interest" description="Disordered" evidence="1">
    <location>
        <begin position="70"/>
        <end position="93"/>
    </location>
</feature>
<feature type="region of interest" description="Disordered" evidence="1">
    <location>
        <begin position="1"/>
        <end position="56"/>
    </location>
</feature>
<comment type="caution">
    <text evidence="2">The sequence shown here is derived from an EMBL/GenBank/DDBJ whole genome shotgun (WGS) entry which is preliminary data.</text>
</comment>
<name>A0AAN6MEN0_9PEZI</name>
<reference evidence="2" key="2">
    <citation type="submission" date="2023-05" db="EMBL/GenBank/DDBJ databases">
        <authorList>
            <consortium name="Lawrence Berkeley National Laboratory"/>
            <person name="Steindorff A."/>
            <person name="Hensen N."/>
            <person name="Bonometti L."/>
            <person name="Westerberg I."/>
            <person name="Brannstrom I.O."/>
            <person name="Guillou S."/>
            <person name="Cros-Aarteil S."/>
            <person name="Calhoun S."/>
            <person name="Haridas S."/>
            <person name="Kuo A."/>
            <person name="Mondo S."/>
            <person name="Pangilinan J."/>
            <person name="Riley R."/>
            <person name="Labutti K."/>
            <person name="Andreopoulos B."/>
            <person name="Lipzen A."/>
            <person name="Chen C."/>
            <person name="Yanf M."/>
            <person name="Daum C."/>
            <person name="Ng V."/>
            <person name="Clum A."/>
            <person name="Ohm R."/>
            <person name="Martin F."/>
            <person name="Silar P."/>
            <person name="Natvig D."/>
            <person name="Lalanne C."/>
            <person name="Gautier V."/>
            <person name="Ament-Velasquez S.L."/>
            <person name="Kruys A."/>
            <person name="Hutchinson M.I."/>
            <person name="Powell A.J."/>
            <person name="Barry K."/>
            <person name="Miller A.N."/>
            <person name="Grigoriev I.V."/>
            <person name="Debuchy R."/>
            <person name="Gladieux P."/>
            <person name="Thoren M.H."/>
            <person name="Johannesson H."/>
        </authorList>
    </citation>
    <scope>NUCLEOTIDE SEQUENCE</scope>
    <source>
        <strain evidence="2">CBS 103.79</strain>
    </source>
</reference>
<feature type="compositionally biased region" description="Low complexity" evidence="1">
    <location>
        <begin position="419"/>
        <end position="433"/>
    </location>
</feature>
<evidence type="ECO:0000313" key="3">
    <source>
        <dbReference type="Proteomes" id="UP001303889"/>
    </source>
</evidence>
<proteinExistence type="predicted"/>
<dbReference type="Proteomes" id="UP001303889">
    <property type="component" value="Unassembled WGS sequence"/>
</dbReference>